<keyword evidence="7" id="KW-1185">Reference proteome</keyword>
<keyword evidence="2" id="KW-0255">Endonuclease</keyword>
<evidence type="ECO:0000256" key="4">
    <source>
        <dbReference type="SAM" id="MobiDB-lite"/>
    </source>
</evidence>
<dbReference type="InterPro" id="IPR036366">
    <property type="entry name" value="PGBDSf"/>
</dbReference>
<dbReference type="SUPFAM" id="SSF50199">
    <property type="entry name" value="Staphylococcal nuclease"/>
    <property type="match status" value="1"/>
</dbReference>
<dbReference type="PANTHER" id="PTHR12302">
    <property type="entry name" value="EBNA2 BINDING PROTEIN P100"/>
    <property type="match status" value="1"/>
</dbReference>
<dbReference type="KEGG" id="cwa:CwatDRAFT_3212"/>
<keyword evidence="1" id="KW-0540">Nuclease</keyword>
<dbReference type="Pfam" id="PF00565">
    <property type="entry name" value="SNase"/>
    <property type="match status" value="1"/>
</dbReference>
<accession>Q4C1K1</accession>
<dbReference type="SMART" id="SM00318">
    <property type="entry name" value="SNc"/>
    <property type="match status" value="1"/>
</dbReference>
<dbReference type="Pfam" id="PF01471">
    <property type="entry name" value="PG_binding_1"/>
    <property type="match status" value="1"/>
</dbReference>
<dbReference type="AlphaFoldDB" id="Q4C1K1"/>
<evidence type="ECO:0000256" key="2">
    <source>
        <dbReference type="ARBA" id="ARBA00022759"/>
    </source>
</evidence>
<dbReference type="RefSeq" id="WP_007306279.1">
    <property type="nucleotide sequence ID" value="NZ_AADV02000042.1"/>
</dbReference>
<evidence type="ECO:0000313" key="7">
    <source>
        <dbReference type="Proteomes" id="UP000003922"/>
    </source>
</evidence>
<feature type="region of interest" description="Disordered" evidence="4">
    <location>
        <begin position="29"/>
        <end position="87"/>
    </location>
</feature>
<dbReference type="PANTHER" id="PTHR12302:SF3">
    <property type="entry name" value="SERINE_THREONINE-PROTEIN KINASE 31"/>
    <property type="match status" value="1"/>
</dbReference>
<dbReference type="GO" id="GO:0016787">
    <property type="term" value="F:hydrolase activity"/>
    <property type="evidence" value="ECO:0007669"/>
    <property type="project" value="UniProtKB-KW"/>
</dbReference>
<sequence>MRKVNIFASSVIILITMSFDVAIAHRGRTNSQGCHNHRRTNTYHCHGGSSGSGSSGSGSSRGSSGSSSRGSSGSGSSGSGSSRGSSGRPLTIANLESCNVSLKLGDTGEAVGQVQKYLAKLNYLPSNSPDGIFGSQTNAAVLKYQKDKNLTIDGVVGCGTFSSLKKDVSNLQLSNLPTCNVKPGSVYDGDTLRVFCNGQELKIRFACIDAPETKQVGGIEARDHLRSLLSNSNNQVKVNAITTDRYDRTVAELFFLRGNDWQLVQEYQARDGMVWGYDRYKSDCPSWEAIATAQQKAQAANRGLWAGNPTPPWEWRRSN</sequence>
<dbReference type="GO" id="GO:0004519">
    <property type="term" value="F:endonuclease activity"/>
    <property type="evidence" value="ECO:0007669"/>
    <property type="project" value="UniProtKB-KW"/>
</dbReference>
<reference evidence="6" key="1">
    <citation type="submission" date="2004-02" db="EMBL/GenBank/DDBJ databases">
        <authorList>
            <consortium name="DOE Joint Genome Institute"/>
        </authorList>
    </citation>
    <scope>NUCLEOTIDE SEQUENCE [LARGE SCALE GENOMIC DNA]</scope>
    <source>
        <strain evidence="6">WH 8501</strain>
    </source>
</reference>
<evidence type="ECO:0000313" key="6">
    <source>
        <dbReference type="EMBL" id="EAM50018.1"/>
    </source>
</evidence>
<dbReference type="InterPro" id="IPR016071">
    <property type="entry name" value="Staphylococal_nuclease_OB-fold"/>
</dbReference>
<reference evidence="6" key="2">
    <citation type="submission" date="2005-06" db="EMBL/GenBank/DDBJ databases">
        <title>Sequencing of the draft genome and assembly of Crocosphaera watsonii WH 8501.</title>
        <authorList>
            <consortium name="US DOE Joint Genome Institute (JGI-PGF)"/>
            <person name="Copeland A."/>
            <person name="Lucas S."/>
            <person name="Lapidus A."/>
            <person name="Barry K."/>
            <person name="Detter C."/>
            <person name="Glavina T."/>
            <person name="Hammon N."/>
            <person name="Israni S."/>
            <person name="Pitluck S."/>
            <person name="Richardson P."/>
        </authorList>
    </citation>
    <scope>NUCLEOTIDE SEQUENCE [LARGE SCALE GENOMIC DNA]</scope>
    <source>
        <strain evidence="6">WH 8501</strain>
    </source>
</reference>
<evidence type="ECO:0000256" key="1">
    <source>
        <dbReference type="ARBA" id="ARBA00022722"/>
    </source>
</evidence>
<dbReference type="Proteomes" id="UP000003922">
    <property type="component" value="Unassembled WGS sequence"/>
</dbReference>
<comment type="caution">
    <text evidence="6">The sequence shown here is derived from an EMBL/GenBank/DDBJ whole genome shotgun (WGS) entry which is preliminary data.</text>
</comment>
<protein>
    <submittedName>
        <fullName evidence="6">Peptidoglycan-binding domain 1:Staphylococcus nuclease (SNase-like)</fullName>
    </submittedName>
</protein>
<keyword evidence="3" id="KW-0378">Hydrolase</keyword>
<feature type="domain" description="TNase-like" evidence="5">
    <location>
        <begin position="186"/>
        <end position="307"/>
    </location>
</feature>
<organism evidence="6 7">
    <name type="scientific">Crocosphaera watsonii WH 8501</name>
    <dbReference type="NCBI Taxonomy" id="165597"/>
    <lineage>
        <taxon>Bacteria</taxon>
        <taxon>Bacillati</taxon>
        <taxon>Cyanobacteriota</taxon>
        <taxon>Cyanophyceae</taxon>
        <taxon>Oscillatoriophycideae</taxon>
        <taxon>Chroococcales</taxon>
        <taxon>Aphanothecaceae</taxon>
        <taxon>Crocosphaera</taxon>
    </lineage>
</organism>
<dbReference type="Gene3D" id="1.10.101.10">
    <property type="entry name" value="PGBD-like superfamily/PGBD"/>
    <property type="match status" value="1"/>
</dbReference>
<dbReference type="EMBL" id="AADV02000042">
    <property type="protein sequence ID" value="EAM50018.1"/>
    <property type="molecule type" value="Genomic_DNA"/>
</dbReference>
<dbReference type="InterPro" id="IPR036365">
    <property type="entry name" value="PGBD-like_sf"/>
</dbReference>
<dbReference type="PROSITE" id="PS50830">
    <property type="entry name" value="TNASE_3"/>
    <property type="match status" value="1"/>
</dbReference>
<evidence type="ECO:0000256" key="3">
    <source>
        <dbReference type="ARBA" id="ARBA00022801"/>
    </source>
</evidence>
<reference evidence="6" key="3">
    <citation type="submission" date="2016-12" db="EMBL/GenBank/DDBJ databases">
        <title>Annotation of the draft genome assembly of Crocosphaera watsonii WH 8501.</title>
        <authorList>
            <consortium name="US DOE Joint Genome Institute (JGI-ORNL)"/>
            <person name="Larimer F."/>
            <person name="Land M."/>
        </authorList>
    </citation>
    <scope>NUCLEOTIDE SEQUENCE</scope>
    <source>
        <strain evidence="6">WH 8501</strain>
    </source>
</reference>
<name>Q4C1K1_CROWT</name>
<dbReference type="SUPFAM" id="SSF47090">
    <property type="entry name" value="PGBD-like"/>
    <property type="match status" value="1"/>
</dbReference>
<dbReference type="Gene3D" id="2.40.50.90">
    <property type="match status" value="1"/>
</dbReference>
<dbReference type="InterPro" id="IPR002477">
    <property type="entry name" value="Peptidoglycan-bd-like"/>
</dbReference>
<proteinExistence type="predicted"/>
<gene>
    <name evidence="6" type="ORF">CwatDRAFT_3212</name>
</gene>
<dbReference type="InterPro" id="IPR035437">
    <property type="entry name" value="SNase_OB-fold_sf"/>
</dbReference>
<evidence type="ECO:0000259" key="5">
    <source>
        <dbReference type="PROSITE" id="PS50830"/>
    </source>
</evidence>
<feature type="compositionally biased region" description="Low complexity" evidence="4">
    <location>
        <begin position="57"/>
        <end position="71"/>
    </location>
</feature>